<name>A0A926JDA7_9RHOB</name>
<keyword evidence="1" id="KW-1133">Transmembrane helix</keyword>
<protein>
    <submittedName>
        <fullName evidence="2">Hemolysin XhlA family protein</fullName>
    </submittedName>
</protein>
<reference evidence="2" key="1">
    <citation type="submission" date="2020-08" db="EMBL/GenBank/DDBJ databases">
        <title>Paracoccus amoyensis sp. nov., isolated from the surface seawater at coast of Xiamen, Fujian.</title>
        <authorList>
            <person name="Lyu L."/>
        </authorList>
    </citation>
    <scope>NUCLEOTIDE SEQUENCE</scope>
    <source>
        <strain evidence="2">11-3</strain>
    </source>
</reference>
<keyword evidence="1" id="KW-0812">Transmembrane</keyword>
<organism evidence="2 3">
    <name type="scientific">Paracoccus amoyensis</name>
    <dbReference type="NCBI Taxonomy" id="2760093"/>
    <lineage>
        <taxon>Bacteria</taxon>
        <taxon>Pseudomonadati</taxon>
        <taxon>Pseudomonadota</taxon>
        <taxon>Alphaproteobacteria</taxon>
        <taxon>Rhodobacterales</taxon>
        <taxon>Paracoccaceae</taxon>
        <taxon>Paracoccus</taxon>
    </lineage>
</organism>
<dbReference type="EMBL" id="JACOQL010000002">
    <property type="protein sequence ID" value="MBC9246728.1"/>
    <property type="molecule type" value="Genomic_DNA"/>
</dbReference>
<dbReference type="Pfam" id="PF10779">
    <property type="entry name" value="XhlA"/>
    <property type="match status" value="1"/>
</dbReference>
<dbReference type="Proteomes" id="UP000608594">
    <property type="component" value="Unassembled WGS sequence"/>
</dbReference>
<sequence length="81" mass="9006">MTDLVPHHAEHIVQAHRRLDAHDMRLLNIEIAQAREAERSVHIQKSLGEIQESIKWVIRLVVGAVIGAGIAYALRGGFHVG</sequence>
<evidence type="ECO:0000313" key="2">
    <source>
        <dbReference type="EMBL" id="MBC9246728.1"/>
    </source>
</evidence>
<proteinExistence type="predicted"/>
<evidence type="ECO:0000313" key="3">
    <source>
        <dbReference type="Proteomes" id="UP000608594"/>
    </source>
</evidence>
<accession>A0A926JDA7</accession>
<gene>
    <name evidence="2" type="ORF">H4P12_08385</name>
</gene>
<feature type="transmembrane region" description="Helical" evidence="1">
    <location>
        <begin position="56"/>
        <end position="74"/>
    </location>
</feature>
<evidence type="ECO:0000256" key="1">
    <source>
        <dbReference type="SAM" id="Phobius"/>
    </source>
</evidence>
<dbReference type="InterPro" id="IPR019715">
    <property type="entry name" value="Haemolysin_XhlA"/>
</dbReference>
<keyword evidence="1" id="KW-0472">Membrane</keyword>
<keyword evidence="3" id="KW-1185">Reference proteome</keyword>
<comment type="caution">
    <text evidence="2">The sequence shown here is derived from an EMBL/GenBank/DDBJ whole genome shotgun (WGS) entry which is preliminary data.</text>
</comment>
<dbReference type="AlphaFoldDB" id="A0A926JDA7"/>
<dbReference type="RefSeq" id="WP_187793185.1">
    <property type="nucleotide sequence ID" value="NZ_JACOQL010000002.1"/>
</dbReference>